<dbReference type="InterPro" id="IPR000089">
    <property type="entry name" value="Biotin_lipoyl"/>
</dbReference>
<dbReference type="EMBL" id="VSSQ01016193">
    <property type="protein sequence ID" value="MPM57292.1"/>
    <property type="molecule type" value="Genomic_DNA"/>
</dbReference>
<evidence type="ECO:0000256" key="2">
    <source>
        <dbReference type="ARBA" id="ARBA00022823"/>
    </source>
</evidence>
<dbReference type="InterPro" id="IPR017453">
    <property type="entry name" value="GCV_H_sub"/>
</dbReference>
<dbReference type="PROSITE" id="PS50968">
    <property type="entry name" value="BIOTINYL_LIPOYL"/>
    <property type="match status" value="1"/>
</dbReference>
<dbReference type="InterPro" id="IPR033753">
    <property type="entry name" value="GCV_H/Fam206"/>
</dbReference>
<sequence>MSKIMQDLRYSKDHEWVRIEGEKAYVGITDHAQHELGEIVFVELPPLGERYSKGEEISTVESVKAASAILNPVEGKVLEANEELDGSPELINEDCYAHHLYVLTDYKLDDYHALLDAKGYEAFLNSL</sequence>
<dbReference type="NCBIfam" id="TIGR00527">
    <property type="entry name" value="gcvH"/>
    <property type="match status" value="1"/>
</dbReference>
<dbReference type="AlphaFoldDB" id="A0A645AVL5"/>
<comment type="caution">
    <text evidence="4">The sequence shown here is derived from an EMBL/GenBank/DDBJ whole genome shotgun (WGS) entry which is preliminary data.</text>
</comment>
<dbReference type="NCBIfam" id="NF002270">
    <property type="entry name" value="PRK01202.1"/>
    <property type="match status" value="1"/>
</dbReference>
<reference evidence="4" key="1">
    <citation type="submission" date="2019-08" db="EMBL/GenBank/DDBJ databases">
        <authorList>
            <person name="Kucharzyk K."/>
            <person name="Murdoch R.W."/>
            <person name="Higgins S."/>
            <person name="Loffler F."/>
        </authorList>
    </citation>
    <scope>NUCLEOTIDE SEQUENCE</scope>
</reference>
<name>A0A645AVL5_9ZZZZ</name>
<dbReference type="CDD" id="cd06848">
    <property type="entry name" value="GCS_H"/>
    <property type="match status" value="1"/>
</dbReference>
<dbReference type="PANTHER" id="PTHR11715">
    <property type="entry name" value="GLYCINE CLEAVAGE SYSTEM H PROTEIN"/>
    <property type="match status" value="1"/>
</dbReference>
<dbReference type="InterPro" id="IPR002930">
    <property type="entry name" value="GCV_H"/>
</dbReference>
<evidence type="ECO:0000313" key="4">
    <source>
        <dbReference type="EMBL" id="MPM57292.1"/>
    </source>
</evidence>
<dbReference type="GO" id="GO:0009249">
    <property type="term" value="P:protein lipoylation"/>
    <property type="evidence" value="ECO:0007669"/>
    <property type="project" value="TreeGrafter"/>
</dbReference>
<dbReference type="GO" id="GO:0005960">
    <property type="term" value="C:glycine cleavage complex"/>
    <property type="evidence" value="ECO:0007669"/>
    <property type="project" value="InterPro"/>
</dbReference>
<keyword evidence="2" id="KW-0450">Lipoyl</keyword>
<dbReference type="HAMAP" id="MF_00272">
    <property type="entry name" value="GcvH"/>
    <property type="match status" value="1"/>
</dbReference>
<gene>
    <name evidence="4" type="primary">gcvH_30</name>
    <name evidence="4" type="ORF">SDC9_104114</name>
</gene>
<dbReference type="GO" id="GO:0019464">
    <property type="term" value="P:glycine decarboxylation via glycine cleavage system"/>
    <property type="evidence" value="ECO:0007669"/>
    <property type="project" value="InterPro"/>
</dbReference>
<accession>A0A645AVL5</accession>
<evidence type="ECO:0000259" key="3">
    <source>
        <dbReference type="PROSITE" id="PS50968"/>
    </source>
</evidence>
<comment type="similarity">
    <text evidence="1">Belongs to the GcvH family.</text>
</comment>
<dbReference type="PANTHER" id="PTHR11715:SF3">
    <property type="entry name" value="GLYCINE CLEAVAGE SYSTEM H PROTEIN-RELATED"/>
    <property type="match status" value="1"/>
</dbReference>
<evidence type="ECO:0000256" key="1">
    <source>
        <dbReference type="ARBA" id="ARBA00009249"/>
    </source>
</evidence>
<dbReference type="SUPFAM" id="SSF51230">
    <property type="entry name" value="Single hybrid motif"/>
    <property type="match status" value="1"/>
</dbReference>
<dbReference type="InterPro" id="IPR011053">
    <property type="entry name" value="Single_hybrid_motif"/>
</dbReference>
<protein>
    <submittedName>
        <fullName evidence="4">Glycine cleavage system H protein</fullName>
    </submittedName>
</protein>
<dbReference type="Pfam" id="PF01597">
    <property type="entry name" value="GCV_H"/>
    <property type="match status" value="1"/>
</dbReference>
<dbReference type="Gene3D" id="2.40.50.100">
    <property type="match status" value="1"/>
</dbReference>
<proteinExistence type="inferred from homology"/>
<feature type="domain" description="Lipoyl-binding" evidence="3">
    <location>
        <begin position="23"/>
        <end position="104"/>
    </location>
</feature>
<dbReference type="GO" id="GO:0005829">
    <property type="term" value="C:cytosol"/>
    <property type="evidence" value="ECO:0007669"/>
    <property type="project" value="TreeGrafter"/>
</dbReference>
<organism evidence="4">
    <name type="scientific">bioreactor metagenome</name>
    <dbReference type="NCBI Taxonomy" id="1076179"/>
    <lineage>
        <taxon>unclassified sequences</taxon>
        <taxon>metagenomes</taxon>
        <taxon>ecological metagenomes</taxon>
    </lineage>
</organism>